<evidence type="ECO:0000313" key="3">
    <source>
        <dbReference type="EMBL" id="CAH3152907.1"/>
    </source>
</evidence>
<dbReference type="GO" id="GO:0005634">
    <property type="term" value="C:nucleus"/>
    <property type="evidence" value="ECO:0007669"/>
    <property type="project" value="InterPro"/>
</dbReference>
<dbReference type="InterPro" id="IPR006560">
    <property type="entry name" value="AWS_dom"/>
</dbReference>
<accession>A0AAU9XM83</accession>
<dbReference type="Proteomes" id="UP001159428">
    <property type="component" value="Unassembled WGS sequence"/>
</dbReference>
<evidence type="ECO:0000313" key="4">
    <source>
        <dbReference type="Proteomes" id="UP001159428"/>
    </source>
</evidence>
<dbReference type="SMART" id="SM00570">
    <property type="entry name" value="AWS"/>
    <property type="match status" value="1"/>
</dbReference>
<evidence type="ECO:0000256" key="1">
    <source>
        <dbReference type="ARBA" id="ARBA00022691"/>
    </source>
</evidence>
<sequence>MQCDCTLDPDDPCSSGCGKDCLNRLLTIECNSRSACREMCSSKRFQQGCKVKVEVFKTEKKGWELRTLEDLELNQCGMEYCGEVTNYKDFQERAECYDGENRRHHYFMTLRADEWTVHGLLRIGFLTQETHPSWCRAHVRL</sequence>
<name>A0AAU9XM83_9CNID</name>
<dbReference type="AlphaFoldDB" id="A0AAU9XM83"/>
<organism evidence="3 4">
    <name type="scientific">Pocillopora meandrina</name>
    <dbReference type="NCBI Taxonomy" id="46732"/>
    <lineage>
        <taxon>Eukaryota</taxon>
        <taxon>Metazoa</taxon>
        <taxon>Cnidaria</taxon>
        <taxon>Anthozoa</taxon>
        <taxon>Hexacorallia</taxon>
        <taxon>Scleractinia</taxon>
        <taxon>Astrocoeniina</taxon>
        <taxon>Pocilloporidae</taxon>
        <taxon>Pocillopora</taxon>
    </lineage>
</organism>
<dbReference type="PANTHER" id="PTHR46711">
    <property type="entry name" value="HISTONE-LYSINE N-METHYLTRANSFERASE SETD2"/>
    <property type="match status" value="1"/>
</dbReference>
<dbReference type="Pfam" id="PF17907">
    <property type="entry name" value="AWS"/>
    <property type="match status" value="1"/>
</dbReference>
<dbReference type="EMBL" id="CALNXJ010000052">
    <property type="protein sequence ID" value="CAH3152907.1"/>
    <property type="molecule type" value="Genomic_DNA"/>
</dbReference>
<evidence type="ECO:0000259" key="2">
    <source>
        <dbReference type="PROSITE" id="PS51215"/>
    </source>
</evidence>
<dbReference type="PROSITE" id="PS51215">
    <property type="entry name" value="AWS"/>
    <property type="match status" value="1"/>
</dbReference>
<reference evidence="3 4" key="1">
    <citation type="submission" date="2022-05" db="EMBL/GenBank/DDBJ databases">
        <authorList>
            <consortium name="Genoscope - CEA"/>
            <person name="William W."/>
        </authorList>
    </citation>
    <scope>NUCLEOTIDE SEQUENCE [LARGE SCALE GENOMIC DNA]</scope>
</reference>
<proteinExistence type="predicted"/>
<dbReference type="InterPro" id="IPR046341">
    <property type="entry name" value="SET_dom_sf"/>
</dbReference>
<protein>
    <recommendedName>
        <fullName evidence="2">AWS domain-containing protein</fullName>
    </recommendedName>
</protein>
<dbReference type="InterPro" id="IPR042294">
    <property type="entry name" value="SETD2_animal"/>
</dbReference>
<dbReference type="PANTHER" id="PTHR46711:SF1">
    <property type="entry name" value="HISTONE-LYSINE N-METHYLTRANSFERASE SETD2"/>
    <property type="match status" value="1"/>
</dbReference>
<dbReference type="Gene3D" id="2.170.270.10">
    <property type="entry name" value="SET domain"/>
    <property type="match status" value="1"/>
</dbReference>
<dbReference type="GO" id="GO:0046975">
    <property type="term" value="F:histone H3K36 methyltransferase activity"/>
    <property type="evidence" value="ECO:0007669"/>
    <property type="project" value="InterPro"/>
</dbReference>
<comment type="caution">
    <text evidence="3">The sequence shown here is derived from an EMBL/GenBank/DDBJ whole genome shotgun (WGS) entry which is preliminary data.</text>
</comment>
<dbReference type="SUPFAM" id="SSF82199">
    <property type="entry name" value="SET domain"/>
    <property type="match status" value="1"/>
</dbReference>
<dbReference type="GO" id="GO:0005694">
    <property type="term" value="C:chromosome"/>
    <property type="evidence" value="ECO:0007669"/>
    <property type="project" value="TreeGrafter"/>
</dbReference>
<dbReference type="GO" id="GO:0010468">
    <property type="term" value="P:regulation of gene expression"/>
    <property type="evidence" value="ECO:0007669"/>
    <property type="project" value="TreeGrafter"/>
</dbReference>
<keyword evidence="1" id="KW-0949">S-adenosyl-L-methionine</keyword>
<keyword evidence="4" id="KW-1185">Reference proteome</keyword>
<feature type="domain" description="AWS" evidence="2">
    <location>
        <begin position="1"/>
        <end position="49"/>
    </location>
</feature>
<gene>
    <name evidence="3" type="ORF">PMEA_00026854</name>
</gene>